<protein>
    <submittedName>
        <fullName evidence="1">Transposase</fullName>
    </submittedName>
</protein>
<dbReference type="EMBL" id="CP032482">
    <property type="protein sequence ID" value="AYD45709.1"/>
    <property type="molecule type" value="Genomic_DNA"/>
</dbReference>
<gene>
    <name evidence="1" type="ORF">DXZ79_19705</name>
</gene>
<sequence>MLIERNSIWQIMQTDGVLDGIYRVLEHSPDGTHLVLFRLSHGNGLERPIIVTHSLFANSFKRGQIISSTFPIPFYQLVSEEEISTEYIALRDKRFELIINLVNAPNFLLEVTLNLRSKIVVSYAKLNGTYVQNIYRLLNLYWKYGQEKNALLPAYKYSGGAGKQRFSGEVKRGRPIQLSTPSMLVFSGVNTREVDKSIFIKAMKKYGFKGRKISFSRMYDQMLKEFYANELMLAENENREPNIPSYRTFIYWCKKLIPKNELIRKQTTLGDFERNRRALRGKATDHTEVPGSCFELDATVLDVHIVSEFKRNHVLGRPTVYCVVDKESRMIVGIHVSMEYASWRAGRQALVNSFTSKKDYCARFGIEIEDEDWPCNHIPQRLLCDRGEFICNQAEKLAVPLIGHLSIAPPYRADLKGIVEHRFQILNEKLVHELVGTTRGRQYIRGDRDPRLDACLTLAEVTKLLIDAVLDHNSHIFDGLAGQTTLLIEAGIAPTPLNYWNIHCKKHRHALSKADEGEVRARLLPIEHVSMTSRGVRLNDEMYYECDRREFEDWKIIARSSKNWKLEARLDQDNSSFIYVRLQEREGFTRCSLMNFSSNFNERHMADVLFFKDWKAVEKRRVKPTCKSIERHNRRKSISKHAQNEVKNTMPLATKAERINGMKERRKEAILDARITGDDFVVTEHSVELSNLKELVTQRTSKVISLLKRKKGCNK</sequence>
<dbReference type="Gene3D" id="3.30.420.10">
    <property type="entry name" value="Ribonuclease H-like superfamily/Ribonuclease H"/>
    <property type="match status" value="1"/>
</dbReference>
<dbReference type="InterPro" id="IPR036397">
    <property type="entry name" value="RNaseH_sf"/>
</dbReference>
<evidence type="ECO:0000313" key="2">
    <source>
        <dbReference type="Proteomes" id="UP000265864"/>
    </source>
</evidence>
<name>A0A8D4STG3_9GAMM</name>
<reference evidence="1 2" key="1">
    <citation type="submission" date="2018-09" db="EMBL/GenBank/DDBJ databases">
        <title>Yersinia kristensenii subsp. rochesterensis subsp. nov., Isolated from Human Feces.</title>
        <authorList>
            <person name="Cunningham S.A."/>
            <person name="Jeraldo P."/>
            <person name="Patel R."/>
        </authorList>
    </citation>
    <scope>NUCLEOTIDE SEQUENCE [LARGE SCALE GENOMIC DNA]</scope>
    <source>
        <strain evidence="1 2">ATCC BAA-2637</strain>
    </source>
</reference>
<organism evidence="1 2">
    <name type="scientific">Yersinia rochesterensis</name>
    <dbReference type="NCBI Taxonomy" id="1604335"/>
    <lineage>
        <taxon>Bacteria</taxon>
        <taxon>Pseudomonadati</taxon>
        <taxon>Pseudomonadota</taxon>
        <taxon>Gammaproteobacteria</taxon>
        <taxon>Enterobacterales</taxon>
        <taxon>Yersiniaceae</taxon>
        <taxon>Yersinia</taxon>
    </lineage>
</organism>
<dbReference type="Proteomes" id="UP000265864">
    <property type="component" value="Chromosome"/>
</dbReference>
<accession>A0A8D4STG3</accession>
<evidence type="ECO:0000313" key="1">
    <source>
        <dbReference type="EMBL" id="AYD45709.1"/>
    </source>
</evidence>
<dbReference type="RefSeq" id="WP_057651076.1">
    <property type="nucleotide sequence ID" value="NZ_CP032482.1"/>
</dbReference>
<dbReference type="AlphaFoldDB" id="A0A8D4STG3"/>
<proteinExistence type="predicted"/>
<dbReference type="GeneID" id="82552952"/>
<dbReference type="GO" id="GO:0003676">
    <property type="term" value="F:nucleic acid binding"/>
    <property type="evidence" value="ECO:0007669"/>
    <property type="project" value="InterPro"/>
</dbReference>